<dbReference type="SUPFAM" id="SSF51445">
    <property type="entry name" value="(Trans)glycosidases"/>
    <property type="match status" value="1"/>
</dbReference>
<keyword evidence="22" id="KW-1133">Transmembrane helix</keyword>
<keyword evidence="11" id="KW-0146">Chitin degradation</keyword>
<dbReference type="GO" id="GO:0005886">
    <property type="term" value="C:plasma membrane"/>
    <property type="evidence" value="ECO:0007669"/>
    <property type="project" value="UniProtKB-SubCell"/>
</dbReference>
<evidence type="ECO:0000256" key="16">
    <source>
        <dbReference type="ARBA" id="ARBA00023295"/>
    </source>
</evidence>
<evidence type="ECO:0000256" key="1">
    <source>
        <dbReference type="ARBA" id="ARBA00000822"/>
    </source>
</evidence>
<feature type="compositionally biased region" description="Polar residues" evidence="21">
    <location>
        <begin position="1323"/>
        <end position="1338"/>
    </location>
</feature>
<evidence type="ECO:0000256" key="15">
    <source>
        <dbReference type="ARBA" id="ARBA00023288"/>
    </source>
</evidence>
<keyword evidence="8" id="KW-0147">Chitin-binding</keyword>
<dbReference type="PROSITE" id="PS01095">
    <property type="entry name" value="GH18_1"/>
    <property type="match status" value="1"/>
</dbReference>
<feature type="compositionally biased region" description="Low complexity" evidence="21">
    <location>
        <begin position="899"/>
        <end position="915"/>
    </location>
</feature>
<dbReference type="InterPro" id="IPR050542">
    <property type="entry name" value="Glycosyl_Hydrlase18_Chitinase"/>
</dbReference>
<evidence type="ECO:0000256" key="13">
    <source>
        <dbReference type="ARBA" id="ARBA00023180"/>
    </source>
</evidence>
<protein>
    <recommendedName>
        <fullName evidence="4">chitinase</fullName>
        <ecNumber evidence="4">3.2.1.14</ecNumber>
    </recommendedName>
</protein>
<feature type="region of interest" description="Disordered" evidence="21">
    <location>
        <begin position="978"/>
        <end position="1133"/>
    </location>
</feature>
<dbReference type="InterPro" id="IPR045321">
    <property type="entry name" value="Cts1-like"/>
</dbReference>
<evidence type="ECO:0000256" key="4">
    <source>
        <dbReference type="ARBA" id="ARBA00012729"/>
    </source>
</evidence>
<feature type="compositionally biased region" description="Low complexity" evidence="21">
    <location>
        <begin position="1108"/>
        <end position="1124"/>
    </location>
</feature>
<dbReference type="GO" id="GO:0000272">
    <property type="term" value="P:polysaccharide catabolic process"/>
    <property type="evidence" value="ECO:0007669"/>
    <property type="project" value="UniProtKB-KW"/>
</dbReference>
<evidence type="ECO:0000259" key="23">
    <source>
        <dbReference type="PROSITE" id="PS51910"/>
    </source>
</evidence>
<feature type="compositionally biased region" description="Polar residues" evidence="21">
    <location>
        <begin position="922"/>
        <end position="934"/>
    </location>
</feature>
<keyword evidence="14" id="KW-0119">Carbohydrate metabolism</keyword>
<dbReference type="InterPro" id="IPR009306">
    <property type="entry name" value="DUF963"/>
</dbReference>
<feature type="compositionally biased region" description="Low complexity" evidence="21">
    <location>
        <begin position="733"/>
        <end position="763"/>
    </location>
</feature>
<comment type="function">
    <text evidence="18">GPI-anchored chitinase involved in the degradation of chitin, a component of the cell walls of fungi and exoskeletal elements of some animals (including worms and arthropods). Required to reshape the cell wall at the sites where cell wall remodeling and/or cell wall maturation actively take place such as sites of conidia formation.</text>
</comment>
<keyword evidence="5" id="KW-1003">Cell membrane</keyword>
<feature type="compositionally biased region" description="Low complexity" evidence="21">
    <location>
        <begin position="823"/>
        <end position="883"/>
    </location>
</feature>
<evidence type="ECO:0000256" key="11">
    <source>
        <dbReference type="ARBA" id="ARBA00023024"/>
    </source>
</evidence>
<evidence type="ECO:0000256" key="9">
    <source>
        <dbReference type="ARBA" id="ARBA00022729"/>
    </source>
</evidence>
<dbReference type="Pfam" id="PF07859">
    <property type="entry name" value="Abhydrolase_3"/>
    <property type="match status" value="1"/>
</dbReference>
<dbReference type="Proteomes" id="UP000231358">
    <property type="component" value="Unassembled WGS sequence"/>
</dbReference>
<evidence type="ECO:0000256" key="17">
    <source>
        <dbReference type="ARBA" id="ARBA00023326"/>
    </source>
</evidence>
<keyword evidence="12 22" id="KW-0472">Membrane</keyword>
<dbReference type="InterPro" id="IPR001223">
    <property type="entry name" value="Glyco_hydro18_cat"/>
</dbReference>
<dbReference type="FunFam" id="3.20.20.80:FF:000150">
    <property type="entry name" value="Class III chitinase ChiA1"/>
    <property type="match status" value="1"/>
</dbReference>
<comment type="catalytic activity">
    <reaction evidence="1">
        <text>Random endo-hydrolysis of N-acetyl-beta-D-glucosaminide (1-&gt;4)-beta-linkages in chitin and chitodextrins.</text>
        <dbReference type="EC" id="3.2.1.14"/>
    </reaction>
</comment>
<feature type="compositionally biased region" description="Polar residues" evidence="21">
    <location>
        <begin position="1093"/>
        <end position="1102"/>
    </location>
</feature>
<keyword evidence="15" id="KW-0449">Lipoprotein</keyword>
<organism evidence="24 25">
    <name type="scientific">Aspergillus arachidicola</name>
    <dbReference type="NCBI Taxonomy" id="656916"/>
    <lineage>
        <taxon>Eukaryota</taxon>
        <taxon>Fungi</taxon>
        <taxon>Dikarya</taxon>
        <taxon>Ascomycota</taxon>
        <taxon>Pezizomycotina</taxon>
        <taxon>Eurotiomycetes</taxon>
        <taxon>Eurotiomycetidae</taxon>
        <taxon>Eurotiales</taxon>
        <taxon>Aspergillaceae</taxon>
        <taxon>Aspergillus</taxon>
        <taxon>Aspergillus subgen. Circumdati</taxon>
    </lineage>
</organism>
<dbReference type="GO" id="GO:0005576">
    <property type="term" value="C:extracellular region"/>
    <property type="evidence" value="ECO:0007669"/>
    <property type="project" value="TreeGrafter"/>
</dbReference>
<dbReference type="EMBL" id="NEXV01000569">
    <property type="protein sequence ID" value="PIG81249.1"/>
    <property type="molecule type" value="Genomic_DNA"/>
</dbReference>
<dbReference type="PANTHER" id="PTHR45708">
    <property type="entry name" value="ENDOCHITINASE"/>
    <property type="match status" value="1"/>
</dbReference>
<dbReference type="PROSITE" id="PS51910">
    <property type="entry name" value="GH18_2"/>
    <property type="match status" value="1"/>
</dbReference>
<evidence type="ECO:0000256" key="5">
    <source>
        <dbReference type="ARBA" id="ARBA00022475"/>
    </source>
</evidence>
<dbReference type="Pfam" id="PF00704">
    <property type="entry name" value="Glyco_hydro_18"/>
    <property type="match status" value="1"/>
</dbReference>
<dbReference type="InterPro" id="IPR001579">
    <property type="entry name" value="Glyco_hydro_18_chit_AS"/>
</dbReference>
<dbReference type="PANTHER" id="PTHR45708:SF47">
    <property type="entry name" value="ENDOCHITINASE A"/>
    <property type="match status" value="1"/>
</dbReference>
<proteinExistence type="inferred from homology"/>
<reference evidence="24 25" key="1">
    <citation type="submission" date="2017-05" db="EMBL/GenBank/DDBJ databases">
        <title>Genome sequence for an aflatoxigenic pathogen of Argentinian peanut, Aspergillus arachidicola.</title>
        <authorList>
            <person name="Moore G."/>
            <person name="Beltz S.B."/>
            <person name="Mack B.M."/>
        </authorList>
    </citation>
    <scope>NUCLEOTIDE SEQUENCE [LARGE SCALE GENOMIC DNA]</scope>
    <source>
        <strain evidence="24 25">CBS 117610</strain>
    </source>
</reference>
<evidence type="ECO:0000256" key="18">
    <source>
        <dbReference type="ARBA" id="ARBA00024658"/>
    </source>
</evidence>
<feature type="compositionally biased region" description="Polar residues" evidence="21">
    <location>
        <begin position="709"/>
        <end position="729"/>
    </location>
</feature>
<feature type="compositionally biased region" description="Low complexity" evidence="21">
    <location>
        <begin position="1041"/>
        <end position="1092"/>
    </location>
</feature>
<evidence type="ECO:0000256" key="20">
    <source>
        <dbReference type="RuleBase" id="RU000489"/>
    </source>
</evidence>
<name>A0A2G7FL50_9EURO</name>
<keyword evidence="16 20" id="KW-0326">Glycosidase</keyword>
<dbReference type="STRING" id="656916.A0A2G7FL50"/>
<evidence type="ECO:0000256" key="22">
    <source>
        <dbReference type="SAM" id="Phobius"/>
    </source>
</evidence>
<keyword evidence="22" id="KW-0812">Transmembrane</keyword>
<keyword evidence="25" id="KW-1185">Reference proteome</keyword>
<feature type="region of interest" description="Disordered" evidence="21">
    <location>
        <begin position="1323"/>
        <end position="1347"/>
    </location>
</feature>
<comment type="similarity">
    <text evidence="19">Belongs to the glycosyl hydrolase 18 family. Chitinase class III subfamily.</text>
</comment>
<evidence type="ECO:0000313" key="24">
    <source>
        <dbReference type="EMBL" id="PIG81249.1"/>
    </source>
</evidence>
<dbReference type="SUPFAM" id="SSF53474">
    <property type="entry name" value="alpha/beta-Hydrolases"/>
    <property type="match status" value="1"/>
</dbReference>
<dbReference type="Gene3D" id="3.20.20.80">
    <property type="entry name" value="Glycosidases"/>
    <property type="match status" value="1"/>
</dbReference>
<dbReference type="CDD" id="cd02877">
    <property type="entry name" value="GH18_hevamine_XipI_class_III"/>
    <property type="match status" value="1"/>
</dbReference>
<evidence type="ECO:0000313" key="25">
    <source>
        <dbReference type="Proteomes" id="UP000231358"/>
    </source>
</evidence>
<gene>
    <name evidence="24" type="ORF">AARAC_002852</name>
</gene>
<dbReference type="EC" id="3.2.1.14" evidence="4"/>
<feature type="transmembrane region" description="Helical" evidence="22">
    <location>
        <begin position="1365"/>
        <end position="1382"/>
    </location>
</feature>
<dbReference type="InterPro" id="IPR017853">
    <property type="entry name" value="GH"/>
</dbReference>
<dbReference type="GO" id="GO:0006032">
    <property type="term" value="P:chitin catabolic process"/>
    <property type="evidence" value="ECO:0007669"/>
    <property type="project" value="UniProtKB-KW"/>
</dbReference>
<sequence length="1383" mass="143809">MSISTLQPPYPLHPSVKDLLDPEYIAFYNEYVINQQQVHLQPVEASRTSGVLIPGGGPLLEVGKTEDITIKRRATEGPEILLRAFTPAGEIPNGGWPVMLYFHGGGWVLGNINTENPVCTNLCVRGNCVVVTVDYRLAPENPFPAAVHDCWESLLWLISDGPSRLSINTSKMATGGSSAGGNLASIITHKALTLSPPVHFLAQLLSVPVTDNTATVQNNESYRRYEHAPALPAAKMIWYRDHYLPNHGDRTNPEASPLFYEGDWSKLPRALVMVGELDVLRVEGEQYAEKLKKAGVEVDLQVMKGMPHPFLAMDKVLKEGKRSITLMCDLLEEFSSLIRESSTVSSVALLAVTLPADVFTPLKNVFSKSVAVAAAVSAVFPLVHAFNAQSKSNVAVYYGQGYNQPRLSHFCQETALDIINIGFVNGFPDQSPANWPGSNFGNQCDGLTYEVGGVKTDLLSGCHQIMEDIPICQAAGKKVLLSIGGSTPDNQELLSIESAIGFAEFLWASFGPVDDTWVAWGGPRPFGNVSVDGFDFDIEHNGGFGYGAMVTRFRELFAEKPDQKFYLSGSPQCHIPDKQLSLAIATSAFDFVWVQFYNNDDCSARNFIAGEGFNFDAWVDIIKFGGNPAAKLFVGLPGSEAAALDGYYLTPDEVKPLVKKYMKLYPDTFGGIMVWEATQSDRNQINGTSYAGNMKRILTELDPTPPAPTTSLSNSTIASSTPIRSSTPVITGAQTPSSTPAQSSSLAASSTPLTSSTPGHSSSLIASSTPIQSSTPVQSSTLIGSSSPARSSTPVQASTPVHSSTPIVPSSAVQSSIPAHSNISAHSSTPIVSSSPVRSSTPVHSSVSTHSSTPIISRSTVQSSAPAHSSTATASSTPAQSTPLVHSSTPIQSRPPPSSSATAQSSTPARSATTSMPIVPGRSSTPATSRTQSASITTGHSSSLISSMSSLTSGMLTRSSSAVASGTPSASAVLTETISPIPSGSPIQSGNTISSGELTSPGTSTTSTPPATSGVPNLSSSATASENHSSTKPYVSTTSNPTGTPASSTVPAPSAAPTSDSSSTSTTNPNQTGQSSPILSHTPHSATASSSAQVANPTTSTGAEPDSGDGTVTSTITSGIATTSPRPTGIPSEPLTVTTVIVTSYIDICPTGFTTITTTYTTTYCPGTVSATATATNVPSGPGSQTAILTPPEGWTSTVTVCTHCAPTPTTVTLTLPVTTTTTEPVSVPVQQTNNVPPVEDWTTTVTVCTECASTPTTLTLTVPATGAGSNPINPISTISVGQISSPSGRESSVIPVVTNTVTSHSQSLSKISSVIAGTGSVHPSSSTLAVRPSTSGSRVPVAPSETQDNVSPIFTGVASQPVRLGHGAATLLALVLAVILLM</sequence>
<dbReference type="InterPro" id="IPR029058">
    <property type="entry name" value="AB_hydrolase_fold"/>
</dbReference>
<keyword evidence="10 20" id="KW-0378">Hydrolase</keyword>
<keyword evidence="17" id="KW-0624">Polysaccharide degradation</keyword>
<evidence type="ECO:0000256" key="6">
    <source>
        <dbReference type="ARBA" id="ARBA00022512"/>
    </source>
</evidence>
<feature type="compositionally biased region" description="Low complexity" evidence="21">
    <location>
        <begin position="978"/>
        <end position="987"/>
    </location>
</feature>
<dbReference type="GO" id="GO:0098552">
    <property type="term" value="C:side of membrane"/>
    <property type="evidence" value="ECO:0007669"/>
    <property type="project" value="UniProtKB-KW"/>
</dbReference>
<feature type="domain" description="GH18" evidence="23">
    <location>
        <begin position="392"/>
        <end position="701"/>
    </location>
</feature>
<dbReference type="Gene3D" id="3.40.50.1820">
    <property type="entry name" value="alpha/beta hydrolase"/>
    <property type="match status" value="1"/>
</dbReference>
<keyword evidence="6" id="KW-0964">Secreted</keyword>
<feature type="compositionally biased region" description="Low complexity" evidence="21">
    <location>
        <begin position="994"/>
        <end position="1031"/>
    </location>
</feature>
<dbReference type="Pfam" id="PF06131">
    <property type="entry name" value="DUF963"/>
    <property type="match status" value="2"/>
</dbReference>
<accession>A0A2G7FL50</accession>
<feature type="compositionally biased region" description="Polar residues" evidence="21">
    <location>
        <begin position="764"/>
        <end position="822"/>
    </location>
</feature>
<evidence type="ECO:0000256" key="14">
    <source>
        <dbReference type="ARBA" id="ARBA00023277"/>
    </source>
</evidence>
<dbReference type="GO" id="GO:0008061">
    <property type="term" value="F:chitin binding"/>
    <property type="evidence" value="ECO:0007669"/>
    <property type="project" value="UniProtKB-KW"/>
</dbReference>
<evidence type="ECO:0000256" key="21">
    <source>
        <dbReference type="SAM" id="MobiDB-lite"/>
    </source>
</evidence>
<keyword evidence="13" id="KW-0325">Glycoprotein</keyword>
<comment type="subcellular location">
    <subcellularLocation>
        <location evidence="3">Cell membrane</location>
        <topology evidence="3">Lipid-anchor</topology>
        <topology evidence="3">GPI-anchor</topology>
    </subcellularLocation>
    <subcellularLocation>
        <location evidence="2">Secreted</location>
        <location evidence="2">Cell wall</location>
    </subcellularLocation>
</comment>
<evidence type="ECO:0000256" key="12">
    <source>
        <dbReference type="ARBA" id="ARBA00023136"/>
    </source>
</evidence>
<evidence type="ECO:0000256" key="2">
    <source>
        <dbReference type="ARBA" id="ARBA00004191"/>
    </source>
</evidence>
<dbReference type="InterPro" id="IPR013094">
    <property type="entry name" value="AB_hydrolase_3"/>
</dbReference>
<keyword evidence="7" id="KW-0336">GPI-anchor</keyword>
<evidence type="ECO:0000256" key="3">
    <source>
        <dbReference type="ARBA" id="ARBA00004609"/>
    </source>
</evidence>
<evidence type="ECO:0000256" key="19">
    <source>
        <dbReference type="ARBA" id="ARBA00025727"/>
    </source>
</evidence>
<evidence type="ECO:0000256" key="8">
    <source>
        <dbReference type="ARBA" id="ARBA00022669"/>
    </source>
</evidence>
<comment type="caution">
    <text evidence="24">The sequence shown here is derived from an EMBL/GenBank/DDBJ whole genome shotgun (WGS) entry which is preliminary data.</text>
</comment>
<keyword evidence="6" id="KW-0134">Cell wall</keyword>
<keyword evidence="9" id="KW-0732">Signal</keyword>
<feature type="region of interest" description="Disordered" evidence="21">
    <location>
        <begin position="699"/>
        <end position="942"/>
    </location>
</feature>
<dbReference type="GO" id="GO:0008843">
    <property type="term" value="F:endochitinase activity"/>
    <property type="evidence" value="ECO:0007669"/>
    <property type="project" value="UniProtKB-EC"/>
</dbReference>
<evidence type="ECO:0000256" key="7">
    <source>
        <dbReference type="ARBA" id="ARBA00022622"/>
    </source>
</evidence>
<evidence type="ECO:0000256" key="10">
    <source>
        <dbReference type="ARBA" id="ARBA00022801"/>
    </source>
</evidence>